<feature type="region of interest" description="Disordered" evidence="2">
    <location>
        <begin position="324"/>
        <end position="343"/>
    </location>
</feature>
<keyword evidence="1" id="KW-0175">Coiled coil</keyword>
<proteinExistence type="predicted"/>
<protein>
    <submittedName>
        <fullName evidence="3">Uncharacterized protein</fullName>
    </submittedName>
</protein>
<evidence type="ECO:0000313" key="4">
    <source>
        <dbReference type="Proteomes" id="UP000324507"/>
    </source>
</evidence>
<evidence type="ECO:0000313" key="3">
    <source>
        <dbReference type="EMBL" id="QEU07419.1"/>
    </source>
</evidence>
<dbReference type="RefSeq" id="WP_150349918.1">
    <property type="nucleotide sequence ID" value="NZ_CP044081.1"/>
</dbReference>
<dbReference type="Proteomes" id="UP000324507">
    <property type="component" value="Chromosome"/>
</dbReference>
<reference evidence="3 4" key="1">
    <citation type="submission" date="2019-09" db="EMBL/GenBank/DDBJ databases">
        <title>FDA dAtabase for Regulatory Grade micrObial Sequences (FDA-ARGOS): Supporting development and validation of Infectious Disease Dx tests.</title>
        <authorList>
            <person name="Sciortino C."/>
            <person name="Tallon L."/>
            <person name="Sadzewicz L."/>
            <person name="Vavikolanu K."/>
            <person name="Mehta A."/>
            <person name="Aluvathingal J."/>
            <person name="Nadendla S."/>
            <person name="Nandy P."/>
            <person name="Geyer C."/>
            <person name="Yan Y."/>
            <person name="Sichtig H."/>
        </authorList>
    </citation>
    <scope>NUCLEOTIDE SEQUENCE [LARGE SCALE GENOMIC DNA]</scope>
    <source>
        <strain evidence="3 4">FDAARGOS_643</strain>
    </source>
</reference>
<sequence>MNTSATPTNDQRASAQNMFPYVKLVPAGISADGRQLRITAVITPDAFKGHPIPDGGLLSLRRLTETILARLQRDSWEIGISFRDLTSSIQNTECIPPISQIADAWSVRATAADLKKAFGGSSQAAKNRLQNLVDEWGAALTRGADKVDDKTWNDMAHLLETSLDGSRLKPDLTRNLGYRSPSFGANGQLNDVTAAKPDQSGTVVSLLAVPESDLAALIDRQRAAQLWTQLTGATSSGQVPDPATVEPSLEDREIRDLPDANKADALAQLKKAEQKNPAIETELASARQKLVKAQKEIQHFKQFLAISSRRNAACNLFEAEIKRQQSLSSGTPQSTPATPLPERGATMQDLMAASDAYSYETWEQRTDQEDFFDSAPLSNMARAYFAIQSNPVLARLFGLVVDLVLPLDGTLASRAQAQPLTLLVACDLRSAYLDPAADSRALPWTLCRLRAPSGGADSGEFWPVDSSEVVPKSGELKLIQNGRMTMYIGEGANRQPRFDVTSLDFRSGAELWSRHRSIDDAAIADPTFSSLGMTLLDRCALHGAARKLASAATKCEGAAGVGACIQHDANACRHLLLDASDLCIGVRLDVGVPDPSQSGNSNAQQPATLWRPLMSRITTYGSPTIEDSLNLLLGTPQGARRMELESPSICQGARLLPFGKTATQPQDFQAEAVVTESLSLWDGNPMGVLCGLVPDSDAPGDVLSRGRVLALPDPNAAPMWRLPRLRCGWAYRFTARNVYAGGISIPFAKVDETRDGDCVFPSAPRAGEDYRPYRRFLRQERLAAPVAVMPGRHALARQGQQGELGHENVEAMIVRTARLLPQETATDLTSRERPTRAQRIIVVPAVSQDMAARHGVLDRSNAAAPLGAFSRMVMNRNASGFQTALTRTTEGPDLQSYLVDRSLSGRIIPQSGPGLHVHEPCLSRHDRDRASRYYPDPLAEHLIITARDALTGTRLRGYIQLPLLPSGSTYPDLLPVAITLEKLTAPRTKAVQSIDDLLPQGIPSRPSRYNPDAQGDIFRGNTNETAWDLRFALAPGEDCNLQMWFLPSAKTLASKMALIESLATIPQRDSCAATPINTDCLQQWLSGHAAGGTFAKDGFVGPEGVICPGPKVLMDIARCVYQHMLQQPVPTIAAVSQMRLTHAVNRPLAAPELVGPFTGLGDRHSFVAHRPASLQQNDLTADRFAIADGKPPQAQIAQGSSNFMLSGLINLDICACGAFEIEAELAMPPGGALDDRKMRRSLLKRRAGTWPYHVDAQGRPQMRQPRDVFGFDVEPDTGFVSFPQNRQMVLRVDDLTYAFPTGQKPVLSPGPISFEIAPFFADPPEGSEPNDQAVIKTSGWIPNPTGGDPIKVIVCGRTTVRLLLPDTKAHKMKLTTRAISRTARLFDSINFIDRIGEFRAARSLAPDLQSVSSAADRAIKIIVPPSERPSQCAALTPHPAFLLTLNRTATEHREERVAMVRLRLERSWFSSGEDEKIGLAIWPPDLFDQTDLVDNRIFLRDRMDVGDAISFADFTDVDLGPGGAYITRKGADPIRSSDRDRRLFLVERDFPDLTRHPDNRLDPTHPTYRAREQMPIATASAAADQSQASSTLQVGLLLLEPRFDMEEEIWYADLRIRPELATNPFVRLGLVRYQPHAPERLRLSLPTTQWTQLLPRREIVLTHQNGFVRVEMRSQQMAQDARPDVSQATPPAKYDRPLLRIRLLEEKVQNQRLVSRQELSIQRDHDQVPSGPIYVSAMTFDGAPAWEFKFVAPQQKPGLRHSLYIEEIEMRQPASYDKEPVEPQSDDIWIPSGPKSAMHIPLGDILGGAK</sequence>
<name>A0A5P2QPT1_9RHOB</name>
<accession>A0A5P2QPT1</accession>
<gene>
    <name evidence="3" type="ORF">FOB51_04960</name>
</gene>
<organism evidence="3 4">
    <name type="scientific">Paracoccus yeei</name>
    <dbReference type="NCBI Taxonomy" id="147645"/>
    <lineage>
        <taxon>Bacteria</taxon>
        <taxon>Pseudomonadati</taxon>
        <taxon>Pseudomonadota</taxon>
        <taxon>Alphaproteobacteria</taxon>
        <taxon>Rhodobacterales</taxon>
        <taxon>Paracoccaceae</taxon>
        <taxon>Paracoccus</taxon>
    </lineage>
</organism>
<evidence type="ECO:0000256" key="2">
    <source>
        <dbReference type="SAM" id="MobiDB-lite"/>
    </source>
</evidence>
<dbReference type="EMBL" id="CP044081">
    <property type="protein sequence ID" value="QEU07419.1"/>
    <property type="molecule type" value="Genomic_DNA"/>
</dbReference>
<evidence type="ECO:0000256" key="1">
    <source>
        <dbReference type="SAM" id="Coils"/>
    </source>
</evidence>
<feature type="coiled-coil region" evidence="1">
    <location>
        <begin position="262"/>
        <end position="296"/>
    </location>
</feature>
<feature type="compositionally biased region" description="Polar residues" evidence="2">
    <location>
        <begin position="324"/>
        <end position="337"/>
    </location>
</feature>